<organism evidence="1 2">
    <name type="scientific">Catenuloplanes indicus</name>
    <dbReference type="NCBI Taxonomy" id="137267"/>
    <lineage>
        <taxon>Bacteria</taxon>
        <taxon>Bacillati</taxon>
        <taxon>Actinomycetota</taxon>
        <taxon>Actinomycetes</taxon>
        <taxon>Micromonosporales</taxon>
        <taxon>Micromonosporaceae</taxon>
        <taxon>Catenuloplanes</taxon>
    </lineage>
</organism>
<sequence length="218" mass="22795">MPDPGTVPIRSSTADEPAIVTLLSATLRGDPVLAWLHPDASAQQLADAATAAARQAITEARSRGTIDIAYLGPGRVDGVAVWSDHTEAAATTPALLRPADGITPALARAAGLGLLLDVEHPVGRHHDLLHLVLAPTLAGRAGVVPRLLGVHHDRLDAADLAAYAVVHRAAGRNMLLARGWQELRLLSPADEVGAACRPAWALRRVPGRRDRAGHEPGA</sequence>
<dbReference type="Proteomes" id="UP001240236">
    <property type="component" value="Unassembled WGS sequence"/>
</dbReference>
<dbReference type="RefSeq" id="WP_307240625.1">
    <property type="nucleotide sequence ID" value="NZ_JAUSUZ010000001.1"/>
</dbReference>
<gene>
    <name evidence="1" type="ORF">J2S42_003604</name>
</gene>
<evidence type="ECO:0000313" key="2">
    <source>
        <dbReference type="Proteomes" id="UP001240236"/>
    </source>
</evidence>
<protein>
    <submittedName>
        <fullName evidence="1">Uncharacterized protein</fullName>
    </submittedName>
</protein>
<dbReference type="Gene3D" id="3.40.630.30">
    <property type="match status" value="1"/>
</dbReference>
<dbReference type="AlphaFoldDB" id="A0AAE3W087"/>
<name>A0AAE3W087_9ACTN</name>
<comment type="caution">
    <text evidence="1">The sequence shown here is derived from an EMBL/GenBank/DDBJ whole genome shotgun (WGS) entry which is preliminary data.</text>
</comment>
<proteinExistence type="predicted"/>
<dbReference type="EMBL" id="JAUSUZ010000001">
    <property type="protein sequence ID" value="MDQ0366935.1"/>
    <property type="molecule type" value="Genomic_DNA"/>
</dbReference>
<keyword evidence="2" id="KW-1185">Reference proteome</keyword>
<accession>A0AAE3W087</accession>
<evidence type="ECO:0000313" key="1">
    <source>
        <dbReference type="EMBL" id="MDQ0366935.1"/>
    </source>
</evidence>
<reference evidence="1 2" key="1">
    <citation type="submission" date="2023-07" db="EMBL/GenBank/DDBJ databases">
        <title>Sequencing the genomes of 1000 actinobacteria strains.</title>
        <authorList>
            <person name="Klenk H.-P."/>
        </authorList>
    </citation>
    <scope>NUCLEOTIDE SEQUENCE [LARGE SCALE GENOMIC DNA]</scope>
    <source>
        <strain evidence="1 2">DSM 44709</strain>
    </source>
</reference>